<proteinExistence type="inferred from homology"/>
<dbReference type="PANTHER" id="PTHR30435:SF19">
    <property type="entry name" value="FLAGELLAR BASAL-BODY ROD PROTEIN FLGG"/>
    <property type="match status" value="1"/>
</dbReference>
<dbReference type="InterPro" id="IPR053967">
    <property type="entry name" value="LlgE_F_G-like_D1"/>
</dbReference>
<keyword evidence="3 4" id="KW-0975">Bacterial flagellum</keyword>
<dbReference type="PROSITE" id="PS00588">
    <property type="entry name" value="FLAGELLA_BB_ROD"/>
    <property type="match status" value="1"/>
</dbReference>
<dbReference type="Pfam" id="PF22692">
    <property type="entry name" value="LlgE_F_G_D1"/>
    <property type="match status" value="1"/>
</dbReference>
<evidence type="ECO:0000259" key="5">
    <source>
        <dbReference type="Pfam" id="PF00460"/>
    </source>
</evidence>
<comment type="subcellular location">
    <subcellularLocation>
        <location evidence="1 4">Bacterial flagellum basal body</location>
    </subcellularLocation>
</comment>
<dbReference type="Pfam" id="PF00460">
    <property type="entry name" value="Flg_bb_rod"/>
    <property type="match status" value="1"/>
</dbReference>
<organism evidence="8">
    <name type="scientific">Leptospirillum ferriphilum</name>
    <dbReference type="NCBI Taxonomy" id="178606"/>
    <lineage>
        <taxon>Bacteria</taxon>
        <taxon>Pseudomonadati</taxon>
        <taxon>Nitrospirota</taxon>
        <taxon>Nitrospiria</taxon>
        <taxon>Nitrospirales</taxon>
        <taxon>Nitrospiraceae</taxon>
        <taxon>Leptospirillum</taxon>
    </lineage>
</organism>
<dbReference type="InterPro" id="IPR001444">
    <property type="entry name" value="Flag_bb_rod_N"/>
</dbReference>
<evidence type="ECO:0000259" key="7">
    <source>
        <dbReference type="Pfam" id="PF22692"/>
    </source>
</evidence>
<protein>
    <submittedName>
        <fullName evidence="8">Flagellar hook basal-body protein</fullName>
    </submittedName>
</protein>
<accession>A0A7C3QYR3</accession>
<dbReference type="SUPFAM" id="SSF117143">
    <property type="entry name" value="Flagellar hook protein flgE"/>
    <property type="match status" value="1"/>
</dbReference>
<dbReference type="NCBIfam" id="TIGR03506">
    <property type="entry name" value="FlgEFG_subfam"/>
    <property type="match status" value="1"/>
</dbReference>
<sequence length="267" mass="29357">MRQAEFALISGAQAHEQLMDVLSNNLANINTPGFKRDRVTFRTYLPHREWLHKTPPDRPGTRMTPWGEFPTPWGMAGNDVPHAGVDEIHVGYAQGTFRVTGNPLDVAIKGDGFFKIQTPGGILLSRNGRFTLDRGGKLVTHEGYTVLDETEKPIRLPGSVPGNIRVKTDGTFLKGNRPMGRLAIVIPENGTEGLSKIGEGLFQPKGKTLPVGEADVLEGGYEGSNVNGTFEMVRMIEAMRSFETHLKALRTLNELTRRTVNDISVIA</sequence>
<evidence type="ECO:0000259" key="6">
    <source>
        <dbReference type="Pfam" id="PF06429"/>
    </source>
</evidence>
<reference evidence="8" key="1">
    <citation type="journal article" date="2020" name="mSystems">
        <title>Genome- and Community-Level Interaction Insights into Carbon Utilization and Element Cycling Functions of Hydrothermarchaeota in Hydrothermal Sediment.</title>
        <authorList>
            <person name="Zhou Z."/>
            <person name="Liu Y."/>
            <person name="Xu W."/>
            <person name="Pan J."/>
            <person name="Luo Z.H."/>
            <person name="Li M."/>
        </authorList>
    </citation>
    <scope>NUCLEOTIDE SEQUENCE [LARGE SCALE GENOMIC DNA]</scope>
    <source>
        <strain evidence="8">SpSt-902</strain>
    </source>
</reference>
<comment type="caution">
    <text evidence="8">The sequence shown here is derived from an EMBL/GenBank/DDBJ whole genome shotgun (WGS) entry which is preliminary data.</text>
</comment>
<gene>
    <name evidence="8" type="ORF">ENX03_03015</name>
</gene>
<evidence type="ECO:0000313" key="8">
    <source>
        <dbReference type="EMBL" id="HFT92914.1"/>
    </source>
</evidence>
<dbReference type="AlphaFoldDB" id="A0A7C3QYR3"/>
<dbReference type="EMBL" id="DTMM01000067">
    <property type="protein sequence ID" value="HFT92914.1"/>
    <property type="molecule type" value="Genomic_DNA"/>
</dbReference>
<keyword evidence="8" id="KW-0966">Cell projection</keyword>
<keyword evidence="8" id="KW-0969">Cilium</keyword>
<evidence type="ECO:0000256" key="1">
    <source>
        <dbReference type="ARBA" id="ARBA00004117"/>
    </source>
</evidence>
<dbReference type="PANTHER" id="PTHR30435">
    <property type="entry name" value="FLAGELLAR PROTEIN"/>
    <property type="match status" value="1"/>
</dbReference>
<evidence type="ECO:0000256" key="4">
    <source>
        <dbReference type="RuleBase" id="RU362116"/>
    </source>
</evidence>
<feature type="domain" description="Flagellar hook protein FlgE/F/G-like D1" evidence="7">
    <location>
        <begin position="107"/>
        <end position="171"/>
    </location>
</feature>
<dbReference type="InterPro" id="IPR010930">
    <property type="entry name" value="Flg_bb/hook_C_dom"/>
</dbReference>
<dbReference type="Pfam" id="PF06429">
    <property type="entry name" value="Flg_bbr_C"/>
    <property type="match status" value="1"/>
</dbReference>
<name>A0A7C3QYR3_9BACT</name>
<dbReference type="InterPro" id="IPR020013">
    <property type="entry name" value="Flagellar_FlgE/F/G"/>
</dbReference>
<comment type="similarity">
    <text evidence="2 4">Belongs to the flagella basal body rod proteins family.</text>
</comment>
<keyword evidence="8" id="KW-0282">Flagellum</keyword>
<evidence type="ECO:0000256" key="2">
    <source>
        <dbReference type="ARBA" id="ARBA00009677"/>
    </source>
</evidence>
<feature type="domain" description="Flagellar basal-body/hook protein C-terminal" evidence="6">
    <location>
        <begin position="221"/>
        <end position="260"/>
    </location>
</feature>
<feature type="domain" description="Flagellar basal body rod protein N-terminal" evidence="5">
    <location>
        <begin position="9"/>
        <end position="35"/>
    </location>
</feature>
<evidence type="ECO:0000256" key="3">
    <source>
        <dbReference type="ARBA" id="ARBA00023143"/>
    </source>
</evidence>
<dbReference type="InterPro" id="IPR019776">
    <property type="entry name" value="Flagellar_basal_body_rod_CS"/>
</dbReference>
<dbReference type="InterPro" id="IPR037925">
    <property type="entry name" value="FlgE/F/G-like"/>
</dbReference>
<dbReference type="GO" id="GO:0009425">
    <property type="term" value="C:bacterial-type flagellum basal body"/>
    <property type="evidence" value="ECO:0007669"/>
    <property type="project" value="UniProtKB-SubCell"/>
</dbReference>
<dbReference type="GO" id="GO:0071978">
    <property type="term" value="P:bacterial-type flagellum-dependent swarming motility"/>
    <property type="evidence" value="ECO:0007669"/>
    <property type="project" value="TreeGrafter"/>
</dbReference>